<dbReference type="EMBL" id="CACVBS010000070">
    <property type="protein sequence ID" value="CAA7268777.1"/>
    <property type="molecule type" value="Genomic_DNA"/>
</dbReference>
<evidence type="ECO:0000313" key="2">
    <source>
        <dbReference type="Proteomes" id="UP000467700"/>
    </source>
</evidence>
<reference evidence="1 2" key="1">
    <citation type="submission" date="2020-01" db="EMBL/GenBank/DDBJ databases">
        <authorList>
            <person name="Gupta K D."/>
        </authorList>
    </citation>
    <scope>NUCLEOTIDE SEQUENCE [LARGE SCALE GENOMIC DNA]</scope>
</reference>
<name>A0A8S0WR89_CYCAE</name>
<comment type="caution">
    <text evidence="1">The sequence shown here is derived from an EMBL/GenBank/DDBJ whole genome shotgun (WGS) entry which is preliminary data.</text>
</comment>
<keyword evidence="2" id="KW-1185">Reference proteome</keyword>
<dbReference type="OrthoDB" id="94039at2759"/>
<organism evidence="1 2">
    <name type="scientific">Cyclocybe aegerita</name>
    <name type="common">Black poplar mushroom</name>
    <name type="synonym">Agrocybe aegerita</name>
    <dbReference type="NCBI Taxonomy" id="1973307"/>
    <lineage>
        <taxon>Eukaryota</taxon>
        <taxon>Fungi</taxon>
        <taxon>Dikarya</taxon>
        <taxon>Basidiomycota</taxon>
        <taxon>Agaricomycotina</taxon>
        <taxon>Agaricomycetes</taxon>
        <taxon>Agaricomycetidae</taxon>
        <taxon>Agaricales</taxon>
        <taxon>Agaricineae</taxon>
        <taxon>Bolbitiaceae</taxon>
        <taxon>Cyclocybe</taxon>
    </lineage>
</organism>
<accession>A0A8S0WR89</accession>
<dbReference type="Gene3D" id="3.40.50.1820">
    <property type="entry name" value="alpha/beta hydrolase"/>
    <property type="match status" value="1"/>
</dbReference>
<dbReference type="InterPro" id="IPR029058">
    <property type="entry name" value="AB_hydrolase_fold"/>
</dbReference>
<proteinExistence type="predicted"/>
<gene>
    <name evidence="1" type="ORF">AAE3_LOCUS11011</name>
</gene>
<sequence>MQEAVAFSDVHTQYEVFQCMVTLDERISLRWVMPGRPGTPEIGGPGASKFRVWVRPVNSSNCQIEGAGHLIPQEAPQELAQELSRYLLYLFSTPTSYRKANL</sequence>
<dbReference type="Proteomes" id="UP000467700">
    <property type="component" value="Unassembled WGS sequence"/>
</dbReference>
<evidence type="ECO:0000313" key="1">
    <source>
        <dbReference type="EMBL" id="CAA7268777.1"/>
    </source>
</evidence>
<protein>
    <submittedName>
        <fullName evidence="1">Uncharacterized protein</fullName>
    </submittedName>
</protein>
<dbReference type="AlphaFoldDB" id="A0A8S0WR89"/>